<dbReference type="PANTHER" id="PTHR24291">
    <property type="entry name" value="CYTOCHROME P450 FAMILY 4"/>
    <property type="match status" value="1"/>
</dbReference>
<dbReference type="CDD" id="cd20628">
    <property type="entry name" value="CYP4"/>
    <property type="match status" value="1"/>
</dbReference>
<evidence type="ECO:0000256" key="13">
    <source>
        <dbReference type="RuleBase" id="RU000461"/>
    </source>
</evidence>
<dbReference type="InterPro" id="IPR036396">
    <property type="entry name" value="Cyt_P450_sf"/>
</dbReference>
<evidence type="ECO:0000313" key="14">
    <source>
        <dbReference type="EMBL" id="KAG5667090.1"/>
    </source>
</evidence>
<dbReference type="GO" id="GO:0004497">
    <property type="term" value="F:monooxygenase activity"/>
    <property type="evidence" value="ECO:0007669"/>
    <property type="project" value="UniProtKB-KW"/>
</dbReference>
<dbReference type="InterPro" id="IPR017972">
    <property type="entry name" value="Cyt_P450_CS"/>
</dbReference>
<evidence type="ECO:0000256" key="7">
    <source>
        <dbReference type="ARBA" id="ARBA00022824"/>
    </source>
</evidence>
<dbReference type="Gene3D" id="1.10.630.10">
    <property type="entry name" value="Cytochrome P450"/>
    <property type="match status" value="1"/>
</dbReference>
<evidence type="ECO:0000256" key="8">
    <source>
        <dbReference type="ARBA" id="ARBA00022848"/>
    </source>
</evidence>
<comment type="subcellular location">
    <subcellularLocation>
        <location evidence="3">Endoplasmic reticulum membrane</location>
        <topology evidence="3">Peripheral membrane protein</topology>
    </subcellularLocation>
    <subcellularLocation>
        <location evidence="2">Microsome membrane</location>
        <topology evidence="2">Peripheral membrane protein</topology>
    </subcellularLocation>
</comment>
<organism evidence="14 15">
    <name type="scientific">Polypedilum vanderplanki</name>
    <name type="common">Sleeping chironomid midge</name>
    <dbReference type="NCBI Taxonomy" id="319348"/>
    <lineage>
        <taxon>Eukaryota</taxon>
        <taxon>Metazoa</taxon>
        <taxon>Ecdysozoa</taxon>
        <taxon>Arthropoda</taxon>
        <taxon>Hexapoda</taxon>
        <taxon>Insecta</taxon>
        <taxon>Pterygota</taxon>
        <taxon>Neoptera</taxon>
        <taxon>Endopterygota</taxon>
        <taxon>Diptera</taxon>
        <taxon>Nematocera</taxon>
        <taxon>Chironomoidea</taxon>
        <taxon>Chironomidae</taxon>
        <taxon>Chironominae</taxon>
        <taxon>Polypedilum</taxon>
        <taxon>Polypedilum</taxon>
    </lineage>
</organism>
<reference evidence="14" key="1">
    <citation type="submission" date="2021-03" db="EMBL/GenBank/DDBJ databases">
        <title>Chromosome level genome of the anhydrobiotic midge Polypedilum vanderplanki.</title>
        <authorList>
            <person name="Yoshida Y."/>
            <person name="Kikawada T."/>
            <person name="Gusev O."/>
        </authorList>
    </citation>
    <scope>NUCLEOTIDE SEQUENCE</scope>
    <source>
        <strain evidence="14">NIAS01</strain>
        <tissue evidence="14">Whole body or cell culture</tissue>
    </source>
</reference>
<dbReference type="PROSITE" id="PS00086">
    <property type="entry name" value="CYTOCHROME_P450"/>
    <property type="match status" value="1"/>
</dbReference>
<name>A0A9J6BBL3_POLVA</name>
<keyword evidence="6 12" id="KW-0479">Metal-binding</keyword>
<evidence type="ECO:0000256" key="2">
    <source>
        <dbReference type="ARBA" id="ARBA00004174"/>
    </source>
</evidence>
<evidence type="ECO:0000256" key="10">
    <source>
        <dbReference type="ARBA" id="ARBA00023004"/>
    </source>
</evidence>
<dbReference type="GO" id="GO:0005789">
    <property type="term" value="C:endoplasmic reticulum membrane"/>
    <property type="evidence" value="ECO:0007669"/>
    <property type="project" value="UniProtKB-SubCell"/>
</dbReference>
<dbReference type="PRINTS" id="PR00463">
    <property type="entry name" value="EP450I"/>
</dbReference>
<evidence type="ECO:0000256" key="1">
    <source>
        <dbReference type="ARBA" id="ARBA00001971"/>
    </source>
</evidence>
<evidence type="ECO:0000256" key="12">
    <source>
        <dbReference type="PIRSR" id="PIRSR602401-1"/>
    </source>
</evidence>
<evidence type="ECO:0000256" key="11">
    <source>
        <dbReference type="ARBA" id="ARBA00023033"/>
    </source>
</evidence>
<sequence>METFTFVLILFFLLLAWYYSEYRFRFQSISKFPGPKRIPFFGNALMFIGKKPSEILTIVEQLHREYGNVLCLMMGSQPEILLTSPEDVEVVLGSSKLIKKSDEYDFMTDWLGTGLLIASGLKWFQKRKITTPAFHLQILDQFVEIFDKHSAIFVKNLAKSEGHSIDVFQPITLCALDIICETAMGIEIHAQANSNSDYVRAVKEMSNLAMARSVNFFLRNKIIYKFSSMKRRQDKLLKILHGFTDDVIISRREELIKNQEISQNKKKKMAFLDVLLQSTIEGKPLSNMDIREEVDIFMFEGFDTTSSGIAFCLYNLAKYPAVQKKVFEEIIKVIGADKDKSVTLTNLNDLKYLEMVIKETLRLYPSVPAYGRKMVENVEINGKLIPRGTNIGIGPYFMARDASLWKNPLEFIPERFSTNESQYHPFLHVPFSAGPRNCVGQKFAMLEMKSVVSKILRNYEIQVDSDFKLVLLFEVILRPENGVFLKMIKRK</sequence>
<dbReference type="InterPro" id="IPR001128">
    <property type="entry name" value="Cyt_P450"/>
</dbReference>
<dbReference type="OrthoDB" id="1470350at2759"/>
<evidence type="ECO:0000256" key="9">
    <source>
        <dbReference type="ARBA" id="ARBA00023002"/>
    </source>
</evidence>
<dbReference type="GO" id="GO:0016705">
    <property type="term" value="F:oxidoreductase activity, acting on paired donors, with incorporation or reduction of molecular oxygen"/>
    <property type="evidence" value="ECO:0007669"/>
    <property type="project" value="InterPro"/>
</dbReference>
<keyword evidence="11 13" id="KW-0503">Monooxygenase</keyword>
<comment type="cofactor">
    <cofactor evidence="1 12">
        <name>heme</name>
        <dbReference type="ChEBI" id="CHEBI:30413"/>
    </cofactor>
</comment>
<evidence type="ECO:0008006" key="16">
    <source>
        <dbReference type="Google" id="ProtNLM"/>
    </source>
</evidence>
<dbReference type="EMBL" id="JADBJN010000004">
    <property type="protein sequence ID" value="KAG5667090.1"/>
    <property type="molecule type" value="Genomic_DNA"/>
</dbReference>
<dbReference type="PANTHER" id="PTHR24291:SF203">
    <property type="entry name" value="CYTOCHROME P450 4D1-RELATED"/>
    <property type="match status" value="1"/>
</dbReference>
<comment type="caution">
    <text evidence="14">The sequence shown here is derived from an EMBL/GenBank/DDBJ whole genome shotgun (WGS) entry which is preliminary data.</text>
</comment>
<protein>
    <recommendedName>
        <fullName evidence="16">Cytochrome P450</fullName>
    </recommendedName>
</protein>
<dbReference type="GO" id="GO:0005506">
    <property type="term" value="F:iron ion binding"/>
    <property type="evidence" value="ECO:0007669"/>
    <property type="project" value="InterPro"/>
</dbReference>
<keyword evidence="8" id="KW-0492">Microsome</keyword>
<proteinExistence type="inferred from homology"/>
<dbReference type="AlphaFoldDB" id="A0A9J6BBL3"/>
<dbReference type="InterPro" id="IPR002401">
    <property type="entry name" value="Cyt_P450_E_grp-I"/>
</dbReference>
<evidence type="ECO:0000256" key="4">
    <source>
        <dbReference type="ARBA" id="ARBA00010617"/>
    </source>
</evidence>
<dbReference type="FunFam" id="1.10.630.10:FF:000182">
    <property type="entry name" value="Cytochrome P450 3A4"/>
    <property type="match status" value="1"/>
</dbReference>
<keyword evidence="7" id="KW-0256">Endoplasmic reticulum</keyword>
<keyword evidence="5 12" id="KW-0349">Heme</keyword>
<dbReference type="PRINTS" id="PR00385">
    <property type="entry name" value="P450"/>
</dbReference>
<feature type="binding site" description="axial binding residue" evidence="12">
    <location>
        <position position="438"/>
    </location>
    <ligand>
        <name>heme</name>
        <dbReference type="ChEBI" id="CHEBI:30413"/>
    </ligand>
    <ligandPart>
        <name>Fe</name>
        <dbReference type="ChEBI" id="CHEBI:18248"/>
    </ligandPart>
</feature>
<keyword evidence="9 13" id="KW-0560">Oxidoreductase</keyword>
<accession>A0A9J6BBL3</accession>
<gene>
    <name evidence="14" type="ORF">PVAND_015089</name>
</gene>
<evidence type="ECO:0000313" key="15">
    <source>
        <dbReference type="Proteomes" id="UP001107558"/>
    </source>
</evidence>
<keyword evidence="10 12" id="KW-0408">Iron</keyword>
<keyword evidence="15" id="KW-1185">Reference proteome</keyword>
<dbReference type="Proteomes" id="UP001107558">
    <property type="component" value="Chromosome 4"/>
</dbReference>
<evidence type="ECO:0000256" key="6">
    <source>
        <dbReference type="ARBA" id="ARBA00022723"/>
    </source>
</evidence>
<dbReference type="InterPro" id="IPR050196">
    <property type="entry name" value="Cytochrome_P450_Monoox"/>
</dbReference>
<dbReference type="Pfam" id="PF00067">
    <property type="entry name" value="p450"/>
    <property type="match status" value="1"/>
</dbReference>
<evidence type="ECO:0000256" key="3">
    <source>
        <dbReference type="ARBA" id="ARBA00004406"/>
    </source>
</evidence>
<dbReference type="GO" id="GO:0020037">
    <property type="term" value="F:heme binding"/>
    <property type="evidence" value="ECO:0007669"/>
    <property type="project" value="InterPro"/>
</dbReference>
<dbReference type="SUPFAM" id="SSF48264">
    <property type="entry name" value="Cytochrome P450"/>
    <property type="match status" value="1"/>
</dbReference>
<evidence type="ECO:0000256" key="5">
    <source>
        <dbReference type="ARBA" id="ARBA00022617"/>
    </source>
</evidence>
<comment type="similarity">
    <text evidence="4 13">Belongs to the cytochrome P450 family.</text>
</comment>